<evidence type="ECO:0000256" key="1">
    <source>
        <dbReference type="SAM" id="Phobius"/>
    </source>
</evidence>
<keyword evidence="1" id="KW-1133">Transmembrane helix</keyword>
<protein>
    <submittedName>
        <fullName evidence="3">HDC14513</fullName>
    </submittedName>
</protein>
<proteinExistence type="predicted"/>
<evidence type="ECO:0000313" key="3">
    <source>
        <dbReference type="EMBL" id="DAA04180.1"/>
    </source>
</evidence>
<gene>
    <name evidence="3" type="ORF">HDC14513</name>
</gene>
<organism evidence="3">
    <name type="scientific">Drosophila melanogaster</name>
    <name type="common">Fruit fly</name>
    <dbReference type="NCBI Taxonomy" id="7227"/>
    <lineage>
        <taxon>Eukaryota</taxon>
        <taxon>Metazoa</taxon>
        <taxon>Ecdysozoa</taxon>
        <taxon>Arthropoda</taxon>
        <taxon>Hexapoda</taxon>
        <taxon>Insecta</taxon>
        <taxon>Pterygota</taxon>
        <taxon>Neoptera</taxon>
        <taxon>Endopterygota</taxon>
        <taxon>Diptera</taxon>
        <taxon>Brachycera</taxon>
        <taxon>Muscomorpha</taxon>
        <taxon>Ephydroidea</taxon>
        <taxon>Drosophilidae</taxon>
        <taxon>Drosophila</taxon>
        <taxon>Sophophora</taxon>
    </lineage>
</organism>
<sequence>MKLCAICHLKFAATVLSVFLAVCNDGHQIELAMRWPGVECSIWHYCTTVPSSPSRINDPRRPINAPPYLLHLGMQMCLCACLFVLVLAVVVVVVVALVCVLVWILVGARHSGPGVCKATYSRFNVIWASTSAARNANIFQPSQCAKNSLQAKKQKQQAFEAKTNWDREELSGVEFSSLRYCSAGGQTCRPSDPAAATIHIAAPAASAFPAAPFQIAVADVPALNLY</sequence>
<feature type="chain" id="PRO_5004275304" evidence="2">
    <location>
        <begin position="18"/>
        <end position="226"/>
    </location>
</feature>
<dbReference type="EMBL" id="BK002674">
    <property type="protein sequence ID" value="DAA04180.1"/>
    <property type="molecule type" value="Genomic_DNA"/>
</dbReference>
<accession>Q6IJP2</accession>
<feature type="signal peptide" evidence="2">
    <location>
        <begin position="1"/>
        <end position="17"/>
    </location>
</feature>
<reference evidence="3" key="1">
    <citation type="journal article" date="2003" name="Genome Biol.">
        <title>An integrated gene annotation and transcriptional profiling approach towards the full gene content of the Drosophila genome.</title>
        <authorList>
            <person name="Hild M."/>
            <person name="Beckmann B."/>
            <person name="Haas S.A."/>
            <person name="Koch B."/>
            <person name="Solovyev V."/>
            <person name="Busold C."/>
            <person name="Fellenberg K."/>
            <person name="Boutros M."/>
            <person name="Vingron M."/>
            <person name="Sauer F."/>
            <person name="Hoheisel J.D."/>
            <person name="Paro R."/>
        </authorList>
    </citation>
    <scope>NUCLEOTIDE SEQUENCE</scope>
</reference>
<dbReference type="AlphaFoldDB" id="Q6IJP2"/>
<evidence type="ECO:0000256" key="2">
    <source>
        <dbReference type="SAM" id="SignalP"/>
    </source>
</evidence>
<keyword evidence="1" id="KW-0812">Transmembrane</keyword>
<name>Q6IJP2_DROME</name>
<feature type="transmembrane region" description="Helical" evidence="1">
    <location>
        <begin position="72"/>
        <end position="105"/>
    </location>
</feature>
<keyword evidence="2" id="KW-0732">Signal</keyword>
<keyword evidence="1" id="KW-0472">Membrane</keyword>